<name>A0AAW0MYU2_9GOBI</name>
<accession>A0AAW0MYU2</accession>
<organism evidence="1 2">
    <name type="scientific">Mugilogobius chulae</name>
    <name type="common">yellowstripe goby</name>
    <dbReference type="NCBI Taxonomy" id="88201"/>
    <lineage>
        <taxon>Eukaryota</taxon>
        <taxon>Metazoa</taxon>
        <taxon>Chordata</taxon>
        <taxon>Craniata</taxon>
        <taxon>Vertebrata</taxon>
        <taxon>Euteleostomi</taxon>
        <taxon>Actinopterygii</taxon>
        <taxon>Neopterygii</taxon>
        <taxon>Teleostei</taxon>
        <taxon>Neoteleostei</taxon>
        <taxon>Acanthomorphata</taxon>
        <taxon>Gobiaria</taxon>
        <taxon>Gobiiformes</taxon>
        <taxon>Gobioidei</taxon>
        <taxon>Gobiidae</taxon>
        <taxon>Gobionellinae</taxon>
        <taxon>Mugilogobius</taxon>
    </lineage>
</organism>
<evidence type="ECO:0000313" key="1">
    <source>
        <dbReference type="EMBL" id="KAK7886054.1"/>
    </source>
</evidence>
<reference evidence="2" key="1">
    <citation type="submission" date="2024-04" db="EMBL/GenBank/DDBJ databases">
        <title>Salinicola lusitanus LLJ914,a marine bacterium isolated from the Okinawa Trough.</title>
        <authorList>
            <person name="Li J."/>
        </authorList>
    </citation>
    <scope>NUCLEOTIDE SEQUENCE [LARGE SCALE GENOMIC DNA]</scope>
</reference>
<evidence type="ECO:0000313" key="2">
    <source>
        <dbReference type="Proteomes" id="UP001460270"/>
    </source>
</evidence>
<dbReference type="Proteomes" id="UP001460270">
    <property type="component" value="Unassembled WGS sequence"/>
</dbReference>
<dbReference type="EMBL" id="JBBPFD010000019">
    <property type="protein sequence ID" value="KAK7886054.1"/>
    <property type="molecule type" value="Genomic_DNA"/>
</dbReference>
<comment type="caution">
    <text evidence="1">The sequence shown here is derived from an EMBL/GenBank/DDBJ whole genome shotgun (WGS) entry which is preliminary data.</text>
</comment>
<proteinExistence type="predicted"/>
<sequence>MTMGDIHLSAVRRLHIPGHVCSRGHKGTQEQRTGSAPTQDICTARNVTCPTSAFHHQHIPPPPTHPRPLRDETQIHVFGDIDAVSFALSEATSLNLVFTAVADSLRH</sequence>
<dbReference type="AlphaFoldDB" id="A0AAW0MYU2"/>
<protein>
    <submittedName>
        <fullName evidence="1">Uncharacterized protein</fullName>
    </submittedName>
</protein>
<keyword evidence="2" id="KW-1185">Reference proteome</keyword>
<gene>
    <name evidence="1" type="ORF">WMY93_025675</name>
</gene>